<dbReference type="GO" id="GO:0005664">
    <property type="term" value="C:nuclear origin of replication recognition complex"/>
    <property type="evidence" value="ECO:0007669"/>
    <property type="project" value="TreeGrafter"/>
</dbReference>
<dbReference type="EMBL" id="BDGG01000002">
    <property type="protein sequence ID" value="GAU92780.1"/>
    <property type="molecule type" value="Genomic_DNA"/>
</dbReference>
<comment type="function">
    <text evidence="6">Component of the origin recognition complex (ORC) that binds origins of replication. DNA-binding is ATP-dependent, however specific DNA sequences that define origins of replication have not been identified so far. ORC is required to assemble the pre-replication complex necessary to initiate DNA replication.</text>
</comment>
<evidence type="ECO:0000256" key="2">
    <source>
        <dbReference type="ARBA" id="ARBA00008398"/>
    </source>
</evidence>
<dbReference type="GO" id="GO:0003688">
    <property type="term" value="F:DNA replication origin binding"/>
    <property type="evidence" value="ECO:0007669"/>
    <property type="project" value="TreeGrafter"/>
</dbReference>
<dbReference type="GO" id="GO:0016887">
    <property type="term" value="F:ATP hydrolysis activity"/>
    <property type="evidence" value="ECO:0007669"/>
    <property type="project" value="InterPro"/>
</dbReference>
<dbReference type="SUPFAM" id="SSF52540">
    <property type="entry name" value="P-loop containing nucleoside triphosphate hydrolases"/>
    <property type="match status" value="1"/>
</dbReference>
<dbReference type="Gene3D" id="1.10.8.60">
    <property type="match status" value="1"/>
</dbReference>
<dbReference type="GO" id="GO:0006270">
    <property type="term" value="P:DNA replication initiation"/>
    <property type="evidence" value="ECO:0007669"/>
    <property type="project" value="TreeGrafter"/>
</dbReference>
<accession>A0A1D1UW66</accession>
<keyword evidence="3 6" id="KW-0235">DNA replication</keyword>
<feature type="compositionally biased region" description="Low complexity" evidence="7">
    <location>
        <begin position="52"/>
        <end position="61"/>
    </location>
</feature>
<dbReference type="OrthoDB" id="1926878at2759"/>
<feature type="compositionally biased region" description="Basic residues" evidence="7">
    <location>
        <begin position="238"/>
        <end position="254"/>
    </location>
</feature>
<feature type="region of interest" description="Disordered" evidence="7">
    <location>
        <begin position="1"/>
        <end position="264"/>
    </location>
</feature>
<organism evidence="9 10">
    <name type="scientific">Ramazzottius varieornatus</name>
    <name type="common">Water bear</name>
    <name type="synonym">Tardigrade</name>
    <dbReference type="NCBI Taxonomy" id="947166"/>
    <lineage>
        <taxon>Eukaryota</taxon>
        <taxon>Metazoa</taxon>
        <taxon>Ecdysozoa</taxon>
        <taxon>Tardigrada</taxon>
        <taxon>Eutardigrada</taxon>
        <taxon>Parachela</taxon>
        <taxon>Hypsibioidea</taxon>
        <taxon>Ramazzottiidae</taxon>
        <taxon>Ramazzottius</taxon>
    </lineage>
</organism>
<evidence type="ECO:0000256" key="3">
    <source>
        <dbReference type="ARBA" id="ARBA00022705"/>
    </source>
</evidence>
<sequence length="654" mass="74141">MLPVKQQARRGTRLREPALSRDRSPSLDTLDDILSKVMPHVKSDQLPVAPRPSQSKKQPSSYHDNDLRNVLPVRRTLRRTREDKGKSAKLEVAVEPSPHRDRSPPKSPAVKPKPRKDAPISTRLRSTKRIAELIDDDPRSTRRTARTSINEPLTSTPLSTVSRVASQKPRFSPSPVRRLTRRFTAVQSPAEEPQSSKENNSSEPREALRPSRKSKAAVDSPTKTERGSSSLEPEVVPRRLRRSKPVARSSRKKSSQNVARTVGLKMSTKEVRAADVEKEKRAKKGAIEWSYPCREEEFKEVLGFIKENLDKGTGGCMCVHGMPGTGKTATVHQVIKYLNETEDERPAFRFCEINGMKLSDPKQTYVMLAKTLKPELKKLAPARALRILDKQFRRTVGKDDDWDEEHDFLIALVDEMDLLYVKKQKLLYNLFDWPQQPGSKFIVIAISNTMDLPERIPLMARIESRLGMQRLAFQPYSREQLEKVVWYHLKDVNLDAEALVLASARVASITGDARRVLNITRRARDIAADRQPSKTSQKVQVELRDVQAACEELMACPKKQYMKNASAVEKVFLRSMTAFNEEEVSMDILFRQVIESCPESGIRAPSVAFCLELANRLAAMELIYINSNPAAPFERLIGLNCYREDVIFTTKVDS</sequence>
<protein>
    <recommendedName>
        <fullName evidence="6">Origin recognition complex subunit 1</fullName>
    </recommendedName>
</protein>
<reference evidence="9 10" key="1">
    <citation type="journal article" date="2016" name="Nat. Commun.">
        <title>Extremotolerant tardigrade genome and improved radiotolerance of human cultured cells by tardigrade-unique protein.</title>
        <authorList>
            <person name="Hashimoto T."/>
            <person name="Horikawa D.D."/>
            <person name="Saito Y."/>
            <person name="Kuwahara H."/>
            <person name="Kozuka-Hata H."/>
            <person name="Shin-I T."/>
            <person name="Minakuchi Y."/>
            <person name="Ohishi K."/>
            <person name="Motoyama A."/>
            <person name="Aizu T."/>
            <person name="Enomoto A."/>
            <person name="Kondo K."/>
            <person name="Tanaka S."/>
            <person name="Hara Y."/>
            <person name="Koshikawa S."/>
            <person name="Sagara H."/>
            <person name="Miura T."/>
            <person name="Yokobori S."/>
            <person name="Miyagawa K."/>
            <person name="Suzuki Y."/>
            <person name="Kubo T."/>
            <person name="Oyama M."/>
            <person name="Kohara Y."/>
            <person name="Fujiyama A."/>
            <person name="Arakawa K."/>
            <person name="Katayama T."/>
            <person name="Toyoda A."/>
            <person name="Kunieda T."/>
        </authorList>
    </citation>
    <scope>NUCLEOTIDE SEQUENCE [LARGE SCALE GENOMIC DNA]</scope>
    <source>
        <strain evidence="9 10">YOKOZUNA-1</strain>
    </source>
</reference>
<dbReference type="PANTHER" id="PTHR10763:SF23">
    <property type="entry name" value="ORIGIN RECOGNITION COMPLEX SUBUNIT 1"/>
    <property type="match status" value="1"/>
</dbReference>
<dbReference type="InterPro" id="IPR027417">
    <property type="entry name" value="P-loop_NTPase"/>
</dbReference>
<comment type="caution">
    <text evidence="9">The sequence shown here is derived from an EMBL/GenBank/DDBJ whole genome shotgun (WGS) entry which is preliminary data.</text>
</comment>
<dbReference type="AlphaFoldDB" id="A0A1D1UW66"/>
<dbReference type="PANTHER" id="PTHR10763">
    <property type="entry name" value="CELL DIVISION CONTROL PROTEIN 6-RELATED"/>
    <property type="match status" value="1"/>
</dbReference>
<feature type="domain" description="AAA+ ATPase" evidence="8">
    <location>
        <begin position="313"/>
        <end position="472"/>
    </location>
</feature>
<feature type="compositionally biased region" description="Polar residues" evidence="7">
    <location>
        <begin position="146"/>
        <end position="165"/>
    </location>
</feature>
<dbReference type="InterPro" id="IPR003593">
    <property type="entry name" value="AAA+_ATPase"/>
</dbReference>
<dbReference type="Pfam" id="PF00004">
    <property type="entry name" value="AAA"/>
    <property type="match status" value="1"/>
</dbReference>
<dbReference type="SMART" id="SM00382">
    <property type="entry name" value="AAA"/>
    <property type="match status" value="1"/>
</dbReference>
<keyword evidence="10" id="KW-1185">Reference proteome</keyword>
<feature type="compositionally biased region" description="Basic and acidic residues" evidence="7">
    <location>
        <begin position="79"/>
        <end position="89"/>
    </location>
</feature>
<comment type="subunit">
    <text evidence="6">ORC is composed of six subunits.</text>
</comment>
<dbReference type="Gene3D" id="3.40.50.300">
    <property type="entry name" value="P-loop containing nucleotide triphosphate hydrolases"/>
    <property type="match status" value="1"/>
</dbReference>
<feature type="compositionally biased region" description="Basic and acidic residues" evidence="7">
    <location>
        <begin position="13"/>
        <end position="25"/>
    </location>
</feature>
<proteinExistence type="inferred from homology"/>
<keyword evidence="6" id="KW-0067">ATP-binding</keyword>
<comment type="similarity">
    <text evidence="2 6">Belongs to the ORC1 family.</text>
</comment>
<evidence type="ECO:0000313" key="10">
    <source>
        <dbReference type="Proteomes" id="UP000186922"/>
    </source>
</evidence>
<dbReference type="STRING" id="947166.A0A1D1UW66"/>
<dbReference type="CDD" id="cd00009">
    <property type="entry name" value="AAA"/>
    <property type="match status" value="1"/>
</dbReference>
<dbReference type="GO" id="GO:0033314">
    <property type="term" value="P:mitotic DNA replication checkpoint signaling"/>
    <property type="evidence" value="ECO:0007669"/>
    <property type="project" value="TreeGrafter"/>
</dbReference>
<dbReference type="InterPro" id="IPR003959">
    <property type="entry name" value="ATPase_AAA_core"/>
</dbReference>
<evidence type="ECO:0000256" key="6">
    <source>
        <dbReference type="RuleBase" id="RU365058"/>
    </source>
</evidence>
<evidence type="ECO:0000256" key="1">
    <source>
        <dbReference type="ARBA" id="ARBA00004123"/>
    </source>
</evidence>
<gene>
    <name evidence="9" type="primary">RvY_04820-1</name>
    <name evidence="9" type="synonym">RvY_04820.1</name>
    <name evidence="9" type="ORF">RvY_04820</name>
</gene>
<keyword evidence="5 6" id="KW-0539">Nucleus</keyword>
<feature type="compositionally biased region" description="Basic and acidic residues" evidence="7">
    <location>
        <begin position="129"/>
        <end position="140"/>
    </location>
</feature>
<dbReference type="Proteomes" id="UP000186922">
    <property type="component" value="Unassembled WGS sequence"/>
</dbReference>
<keyword evidence="4 6" id="KW-0238">DNA-binding</keyword>
<dbReference type="InterPro" id="IPR050311">
    <property type="entry name" value="ORC1/CDC6"/>
</dbReference>
<evidence type="ECO:0000256" key="7">
    <source>
        <dbReference type="SAM" id="MobiDB-lite"/>
    </source>
</evidence>
<comment type="subcellular location">
    <subcellularLocation>
        <location evidence="1 6">Nucleus</location>
    </subcellularLocation>
</comment>
<evidence type="ECO:0000256" key="4">
    <source>
        <dbReference type="ARBA" id="ARBA00023125"/>
    </source>
</evidence>
<name>A0A1D1UW66_RAMVA</name>
<evidence type="ECO:0000259" key="8">
    <source>
        <dbReference type="SMART" id="SM00382"/>
    </source>
</evidence>
<evidence type="ECO:0000313" key="9">
    <source>
        <dbReference type="EMBL" id="GAU92780.1"/>
    </source>
</evidence>
<evidence type="ECO:0000256" key="5">
    <source>
        <dbReference type="ARBA" id="ARBA00023242"/>
    </source>
</evidence>
<keyword evidence="6" id="KW-0547">Nucleotide-binding</keyword>
<dbReference type="GO" id="GO:0005524">
    <property type="term" value="F:ATP binding"/>
    <property type="evidence" value="ECO:0007669"/>
    <property type="project" value="UniProtKB-KW"/>
</dbReference>